<feature type="domain" description="D-isomer specific 2-hydroxyacid dehydrogenase catalytic" evidence="10">
    <location>
        <begin position="18"/>
        <end position="331"/>
    </location>
</feature>
<dbReference type="AlphaFoldDB" id="A0A285TZ49"/>
<gene>
    <name evidence="12" type="ORF">SAMN05877842_101129</name>
</gene>
<comment type="catalytic activity">
    <reaction evidence="3">
        <text>(R)-glycerate + NADP(+) = 3-hydroxypyruvate + NADPH + H(+)</text>
        <dbReference type="Rhea" id="RHEA:18657"/>
        <dbReference type="ChEBI" id="CHEBI:15378"/>
        <dbReference type="ChEBI" id="CHEBI:16659"/>
        <dbReference type="ChEBI" id="CHEBI:17180"/>
        <dbReference type="ChEBI" id="CHEBI:57783"/>
        <dbReference type="ChEBI" id="CHEBI:58349"/>
        <dbReference type="EC" id="1.1.1.81"/>
    </reaction>
</comment>
<protein>
    <recommendedName>
        <fullName evidence="8">Glyoxylate/hydroxypyruvate reductase B</fullName>
        <ecNumber evidence="6">1.1.1.79</ecNumber>
        <ecNumber evidence="7">1.1.1.81</ecNumber>
    </recommendedName>
</protein>
<sequence>MFILCVTIERGPKMKPKVIVYKKVDQEVLDFIQETCEVVSFEKLDSDTYPRFFQELKDAQGLLGSGLKINKELLDQAPQLKIVSNFSVGYDNLDIAELSARGIMATNTPDVLNDTVADTMFGLLLATARRMPEMDQLVKNGQWKTMIGEELYGVDVHHKVLGIIGMGGVGKAIAKRAHFGFDMPILYHNRSRNEEAEELFGATYCSLEDLLKQSDFVCLMTPLTPATENLMGKREFDLMKKTAIFINGSRGKTVDEEALVEALKTGEILAAGLDVFVQEPVQPDHPLLSLKNVVTLPHIGSAVYETRKKMAMLAAKNLVTGLQGETPPNLIK</sequence>
<dbReference type="Pfam" id="PF00389">
    <property type="entry name" value="2-Hacid_dh"/>
    <property type="match status" value="1"/>
</dbReference>
<comment type="catalytic activity">
    <reaction evidence="2">
        <text>(R)-glycerate + NAD(+) = 3-hydroxypyruvate + NADH + H(+)</text>
        <dbReference type="Rhea" id="RHEA:17905"/>
        <dbReference type="ChEBI" id="CHEBI:15378"/>
        <dbReference type="ChEBI" id="CHEBI:16659"/>
        <dbReference type="ChEBI" id="CHEBI:17180"/>
        <dbReference type="ChEBI" id="CHEBI:57540"/>
        <dbReference type="ChEBI" id="CHEBI:57945"/>
        <dbReference type="EC" id="1.1.1.81"/>
    </reaction>
</comment>
<evidence type="ECO:0000313" key="13">
    <source>
        <dbReference type="Proteomes" id="UP000219252"/>
    </source>
</evidence>
<evidence type="ECO:0000256" key="3">
    <source>
        <dbReference type="ARBA" id="ARBA00052239"/>
    </source>
</evidence>
<evidence type="ECO:0000313" key="12">
    <source>
        <dbReference type="EMBL" id="SOC34852.1"/>
    </source>
</evidence>
<dbReference type="EC" id="1.1.1.79" evidence="6"/>
<name>A0A285TZ49_9BACL</name>
<evidence type="ECO:0000256" key="9">
    <source>
        <dbReference type="RuleBase" id="RU003719"/>
    </source>
</evidence>
<dbReference type="EC" id="1.1.1.81" evidence="7"/>
<keyword evidence="1 9" id="KW-0560">Oxidoreductase</keyword>
<dbReference type="Gene3D" id="3.40.50.720">
    <property type="entry name" value="NAD(P)-binding Rossmann-like Domain"/>
    <property type="match status" value="2"/>
</dbReference>
<dbReference type="InterPro" id="IPR029752">
    <property type="entry name" value="D-isomer_DH_CS1"/>
</dbReference>
<dbReference type="PROSITE" id="PS00065">
    <property type="entry name" value="D_2_HYDROXYACID_DH_1"/>
    <property type="match status" value="1"/>
</dbReference>
<organism evidence="12 13">
    <name type="scientific">Ureibacillus acetophenoni</name>
    <dbReference type="NCBI Taxonomy" id="614649"/>
    <lineage>
        <taxon>Bacteria</taxon>
        <taxon>Bacillati</taxon>
        <taxon>Bacillota</taxon>
        <taxon>Bacilli</taxon>
        <taxon>Bacillales</taxon>
        <taxon>Caryophanaceae</taxon>
        <taxon>Ureibacillus</taxon>
    </lineage>
</organism>
<dbReference type="InterPro" id="IPR036291">
    <property type="entry name" value="NAD(P)-bd_dom_sf"/>
</dbReference>
<dbReference type="GO" id="GO:0005829">
    <property type="term" value="C:cytosol"/>
    <property type="evidence" value="ECO:0007669"/>
    <property type="project" value="TreeGrafter"/>
</dbReference>
<dbReference type="SUPFAM" id="SSF51735">
    <property type="entry name" value="NAD(P)-binding Rossmann-fold domains"/>
    <property type="match status" value="1"/>
</dbReference>
<dbReference type="GO" id="GO:0051287">
    <property type="term" value="F:NAD binding"/>
    <property type="evidence" value="ECO:0007669"/>
    <property type="project" value="InterPro"/>
</dbReference>
<evidence type="ECO:0000256" key="6">
    <source>
        <dbReference type="ARBA" id="ARBA00066661"/>
    </source>
</evidence>
<evidence type="ECO:0000256" key="4">
    <source>
        <dbReference type="ARBA" id="ARBA00052769"/>
    </source>
</evidence>
<evidence type="ECO:0000256" key="5">
    <source>
        <dbReference type="ARBA" id="ARBA00061278"/>
    </source>
</evidence>
<dbReference type="InterPro" id="IPR006139">
    <property type="entry name" value="D-isomer_2_OHA_DH_cat_dom"/>
</dbReference>
<comment type="similarity">
    <text evidence="5">Belongs to the D-isomer specific 2-hydroxyacid dehydrogenase family. GhrB subfamily.</text>
</comment>
<dbReference type="Pfam" id="PF02826">
    <property type="entry name" value="2-Hacid_dh_C"/>
    <property type="match status" value="1"/>
</dbReference>
<dbReference type="PANTHER" id="PTHR10996">
    <property type="entry name" value="2-HYDROXYACID DEHYDROGENASE-RELATED"/>
    <property type="match status" value="1"/>
</dbReference>
<dbReference type="CDD" id="cd05301">
    <property type="entry name" value="GDH"/>
    <property type="match status" value="1"/>
</dbReference>
<dbReference type="GO" id="GO:0016618">
    <property type="term" value="F:hydroxypyruvate reductase [NAD(P)H] activity"/>
    <property type="evidence" value="ECO:0007669"/>
    <property type="project" value="UniProtKB-EC"/>
</dbReference>
<proteinExistence type="inferred from homology"/>
<dbReference type="EMBL" id="OBQC01000001">
    <property type="protein sequence ID" value="SOC34852.1"/>
    <property type="molecule type" value="Genomic_DNA"/>
</dbReference>
<dbReference type="FunFam" id="3.40.50.720:FF:000026">
    <property type="entry name" value="Glyoxylate/hydroxypyruvate reductase B"/>
    <property type="match status" value="1"/>
</dbReference>
<evidence type="ECO:0000259" key="11">
    <source>
        <dbReference type="Pfam" id="PF02826"/>
    </source>
</evidence>
<dbReference type="InterPro" id="IPR050223">
    <property type="entry name" value="D-isomer_2-hydroxyacid_DH"/>
</dbReference>
<dbReference type="PANTHER" id="PTHR10996:SF283">
    <property type="entry name" value="GLYOXYLATE_HYDROXYPYRUVATE REDUCTASE B"/>
    <property type="match status" value="1"/>
</dbReference>
<comment type="catalytic activity">
    <reaction evidence="4">
        <text>glycolate + NADP(+) = glyoxylate + NADPH + H(+)</text>
        <dbReference type="Rhea" id="RHEA:10992"/>
        <dbReference type="ChEBI" id="CHEBI:15378"/>
        <dbReference type="ChEBI" id="CHEBI:29805"/>
        <dbReference type="ChEBI" id="CHEBI:36655"/>
        <dbReference type="ChEBI" id="CHEBI:57783"/>
        <dbReference type="ChEBI" id="CHEBI:58349"/>
        <dbReference type="EC" id="1.1.1.79"/>
    </reaction>
</comment>
<evidence type="ECO:0000259" key="10">
    <source>
        <dbReference type="Pfam" id="PF00389"/>
    </source>
</evidence>
<dbReference type="InterPro" id="IPR006140">
    <property type="entry name" value="D-isomer_DH_NAD-bd"/>
</dbReference>
<feature type="domain" description="D-isomer specific 2-hydroxyacid dehydrogenase NAD-binding" evidence="11">
    <location>
        <begin position="121"/>
        <end position="300"/>
    </location>
</feature>
<dbReference type="SUPFAM" id="SSF52283">
    <property type="entry name" value="Formate/glycerate dehydrogenase catalytic domain-like"/>
    <property type="match status" value="1"/>
</dbReference>
<reference evidence="13" key="1">
    <citation type="submission" date="2017-08" db="EMBL/GenBank/DDBJ databases">
        <authorList>
            <person name="Varghese N."/>
            <person name="Submissions S."/>
        </authorList>
    </citation>
    <scope>NUCLEOTIDE SEQUENCE [LARGE SCALE GENOMIC DNA]</scope>
    <source>
        <strain evidence="13">JC23</strain>
    </source>
</reference>
<evidence type="ECO:0000256" key="7">
    <source>
        <dbReference type="ARBA" id="ARBA00066674"/>
    </source>
</evidence>
<evidence type="ECO:0000256" key="8">
    <source>
        <dbReference type="ARBA" id="ARBA00073362"/>
    </source>
</evidence>
<keyword evidence="13" id="KW-1185">Reference proteome</keyword>
<evidence type="ECO:0000256" key="1">
    <source>
        <dbReference type="ARBA" id="ARBA00023002"/>
    </source>
</evidence>
<dbReference type="Proteomes" id="UP000219252">
    <property type="component" value="Unassembled WGS sequence"/>
</dbReference>
<accession>A0A285TZ49</accession>
<evidence type="ECO:0000256" key="2">
    <source>
        <dbReference type="ARBA" id="ARBA00051801"/>
    </source>
</evidence>
<dbReference type="GO" id="GO:0030267">
    <property type="term" value="F:glyoxylate reductase (NADPH) activity"/>
    <property type="evidence" value="ECO:0007669"/>
    <property type="project" value="UniProtKB-EC"/>
</dbReference>